<dbReference type="AlphaFoldDB" id="A0AAX6GE66"/>
<keyword evidence="8" id="KW-0406">Ion transport</keyword>
<dbReference type="EMBL" id="JANAVB010020597">
    <property type="protein sequence ID" value="KAJ6827024.1"/>
    <property type="molecule type" value="Genomic_DNA"/>
</dbReference>
<evidence type="ECO:0000256" key="5">
    <source>
        <dbReference type="ARBA" id="ARBA00022989"/>
    </source>
</evidence>
<dbReference type="GO" id="GO:0005375">
    <property type="term" value="F:copper ion transmembrane transporter activity"/>
    <property type="evidence" value="ECO:0007669"/>
    <property type="project" value="UniProtKB-UniRule"/>
</dbReference>
<keyword evidence="10" id="KW-1185">Reference proteome</keyword>
<comment type="caution">
    <text evidence="9">The sequence shown here is derived from an EMBL/GenBank/DDBJ whole genome shotgun (WGS) entry which is preliminary data.</text>
</comment>
<dbReference type="Pfam" id="PF04145">
    <property type="entry name" value="Ctr"/>
    <property type="match status" value="1"/>
</dbReference>
<name>A0AAX6GE66_IRIPA</name>
<keyword evidence="7 8" id="KW-0472">Membrane</keyword>
<comment type="similarity">
    <text evidence="2 8">Belongs to the copper transporter (Ctr) (TC 1.A.56) family. SLC31A subfamily.</text>
</comment>
<dbReference type="PANTHER" id="PTHR12483">
    <property type="entry name" value="SOLUTE CARRIER FAMILY 31 COPPER TRANSPORTERS"/>
    <property type="match status" value="1"/>
</dbReference>
<sequence>MMHMTFYWGKNVTILFDTWRTATWTGYVLSLLALLLVSAFYQYLESVRIRVRMLSGPGSAARKSSTLEAPLLLRAGGAAPRIAVAAMFGANSAVGYLLMLAVMSFNGGVFVAVVAGLAAGYLAFRTGPEEEGLASMENPCACA</sequence>
<comment type="subcellular location">
    <subcellularLocation>
        <location evidence="1 8">Membrane</location>
        <topology evidence="1 8">Multi-pass membrane protein</topology>
    </subcellularLocation>
</comment>
<keyword evidence="5 8" id="KW-1133">Transmembrane helix</keyword>
<evidence type="ECO:0000313" key="9">
    <source>
        <dbReference type="EMBL" id="KAJ6827024.1"/>
    </source>
</evidence>
<evidence type="ECO:0000256" key="1">
    <source>
        <dbReference type="ARBA" id="ARBA00004141"/>
    </source>
</evidence>
<evidence type="ECO:0000256" key="2">
    <source>
        <dbReference type="ARBA" id="ARBA00006921"/>
    </source>
</evidence>
<accession>A0AAX6GE66</accession>
<dbReference type="PANTHER" id="PTHR12483:SF27">
    <property type="entry name" value="COPPER TRANSPORT PROTEIN CTR1"/>
    <property type="match status" value="1"/>
</dbReference>
<keyword evidence="4 8" id="KW-0187">Copper transport</keyword>
<keyword evidence="6 8" id="KW-0186">Copper</keyword>
<feature type="transmembrane region" description="Helical" evidence="8">
    <location>
        <begin position="24"/>
        <end position="44"/>
    </location>
</feature>
<keyword evidence="3 8" id="KW-0812">Transmembrane</keyword>
<evidence type="ECO:0000256" key="8">
    <source>
        <dbReference type="RuleBase" id="RU367022"/>
    </source>
</evidence>
<dbReference type="GO" id="GO:0005886">
    <property type="term" value="C:plasma membrane"/>
    <property type="evidence" value="ECO:0007669"/>
    <property type="project" value="TreeGrafter"/>
</dbReference>
<feature type="transmembrane region" description="Helical" evidence="8">
    <location>
        <begin position="96"/>
        <end position="124"/>
    </location>
</feature>
<evidence type="ECO:0000313" key="10">
    <source>
        <dbReference type="Proteomes" id="UP001140949"/>
    </source>
</evidence>
<gene>
    <name evidence="9" type="ORF">M6B38_370215</name>
</gene>
<evidence type="ECO:0000256" key="4">
    <source>
        <dbReference type="ARBA" id="ARBA00022796"/>
    </source>
</evidence>
<dbReference type="InterPro" id="IPR007274">
    <property type="entry name" value="Cop_transporter"/>
</dbReference>
<evidence type="ECO:0000256" key="6">
    <source>
        <dbReference type="ARBA" id="ARBA00023008"/>
    </source>
</evidence>
<evidence type="ECO:0000256" key="7">
    <source>
        <dbReference type="ARBA" id="ARBA00023136"/>
    </source>
</evidence>
<reference evidence="9" key="1">
    <citation type="journal article" date="2023" name="GigaByte">
        <title>Genome assembly of the bearded iris, Iris pallida Lam.</title>
        <authorList>
            <person name="Bruccoleri R.E."/>
            <person name="Oakeley E.J."/>
            <person name="Faust A.M.E."/>
            <person name="Altorfer M."/>
            <person name="Dessus-Babus S."/>
            <person name="Burckhardt D."/>
            <person name="Oertli M."/>
            <person name="Naumann U."/>
            <person name="Petersen F."/>
            <person name="Wong J."/>
        </authorList>
    </citation>
    <scope>NUCLEOTIDE SEQUENCE</scope>
    <source>
        <strain evidence="9">GSM-AAB239-AS_SAM_17_03QT</strain>
    </source>
</reference>
<reference evidence="9" key="2">
    <citation type="submission" date="2023-04" db="EMBL/GenBank/DDBJ databases">
        <authorList>
            <person name="Bruccoleri R.E."/>
            <person name="Oakeley E.J."/>
            <person name="Faust A.-M."/>
            <person name="Dessus-Babus S."/>
            <person name="Altorfer M."/>
            <person name="Burckhardt D."/>
            <person name="Oertli M."/>
            <person name="Naumann U."/>
            <person name="Petersen F."/>
            <person name="Wong J."/>
        </authorList>
    </citation>
    <scope>NUCLEOTIDE SEQUENCE</scope>
    <source>
        <strain evidence="9">GSM-AAB239-AS_SAM_17_03QT</strain>
        <tissue evidence="9">Leaf</tissue>
    </source>
</reference>
<dbReference type="Proteomes" id="UP001140949">
    <property type="component" value="Unassembled WGS sequence"/>
</dbReference>
<keyword evidence="8" id="KW-0813">Transport</keyword>
<evidence type="ECO:0000256" key="3">
    <source>
        <dbReference type="ARBA" id="ARBA00022692"/>
    </source>
</evidence>
<organism evidence="9 10">
    <name type="scientific">Iris pallida</name>
    <name type="common">Sweet iris</name>
    <dbReference type="NCBI Taxonomy" id="29817"/>
    <lineage>
        <taxon>Eukaryota</taxon>
        <taxon>Viridiplantae</taxon>
        <taxon>Streptophyta</taxon>
        <taxon>Embryophyta</taxon>
        <taxon>Tracheophyta</taxon>
        <taxon>Spermatophyta</taxon>
        <taxon>Magnoliopsida</taxon>
        <taxon>Liliopsida</taxon>
        <taxon>Asparagales</taxon>
        <taxon>Iridaceae</taxon>
        <taxon>Iridoideae</taxon>
        <taxon>Irideae</taxon>
        <taxon>Iris</taxon>
    </lineage>
</organism>
<protein>
    <recommendedName>
        <fullName evidence="8">Copper transport protein</fullName>
    </recommendedName>
</protein>
<proteinExistence type="inferred from homology"/>